<dbReference type="InterPro" id="IPR054471">
    <property type="entry name" value="GPIID_WHD"/>
</dbReference>
<feature type="domain" description="Nephrocystin 3-like N-terminal" evidence="5">
    <location>
        <begin position="202"/>
        <end position="358"/>
    </location>
</feature>
<dbReference type="SMART" id="SM00248">
    <property type="entry name" value="ANK"/>
    <property type="match status" value="4"/>
</dbReference>
<evidence type="ECO:0000259" key="4">
    <source>
        <dbReference type="Pfam" id="PF22939"/>
    </source>
</evidence>
<evidence type="ECO:0000313" key="7">
    <source>
        <dbReference type="Proteomes" id="UP001433268"/>
    </source>
</evidence>
<gene>
    <name evidence="6" type="ORF">PG997_006749</name>
</gene>
<evidence type="ECO:0000313" key="6">
    <source>
        <dbReference type="EMBL" id="KAK8085478.1"/>
    </source>
</evidence>
<keyword evidence="7" id="KW-1185">Reference proteome</keyword>
<dbReference type="EMBL" id="JAQQWN010000005">
    <property type="protein sequence ID" value="KAK8085478.1"/>
    <property type="molecule type" value="Genomic_DNA"/>
</dbReference>
<dbReference type="RefSeq" id="XP_066669987.1">
    <property type="nucleotide sequence ID" value="XM_066811064.1"/>
</dbReference>
<dbReference type="PROSITE" id="PS50297">
    <property type="entry name" value="ANK_REP_REGION"/>
    <property type="match status" value="1"/>
</dbReference>
<accession>A0ABR1WPY5</accession>
<reference evidence="6 7" key="1">
    <citation type="submission" date="2023-01" db="EMBL/GenBank/DDBJ databases">
        <title>Analysis of 21 Apiospora genomes using comparative genomics revels a genus with tremendous synthesis potential of carbohydrate active enzymes and secondary metabolites.</title>
        <authorList>
            <person name="Sorensen T."/>
        </authorList>
    </citation>
    <scope>NUCLEOTIDE SEQUENCE [LARGE SCALE GENOMIC DNA]</scope>
    <source>
        <strain evidence="6 7">CBS 114990</strain>
    </source>
</reference>
<dbReference type="PANTHER" id="PTHR10039:SF10">
    <property type="entry name" value="NACHT DOMAIN-CONTAINING PROTEIN"/>
    <property type="match status" value="1"/>
</dbReference>
<dbReference type="InterPro" id="IPR036770">
    <property type="entry name" value="Ankyrin_rpt-contain_sf"/>
</dbReference>
<feature type="repeat" description="ANK" evidence="2">
    <location>
        <begin position="784"/>
        <end position="816"/>
    </location>
</feature>
<dbReference type="Gene3D" id="1.25.40.20">
    <property type="entry name" value="Ankyrin repeat-containing domain"/>
    <property type="match status" value="1"/>
</dbReference>
<feature type="compositionally biased region" description="Basic and acidic residues" evidence="3">
    <location>
        <begin position="706"/>
        <end position="719"/>
    </location>
</feature>
<dbReference type="PANTHER" id="PTHR10039">
    <property type="entry name" value="AMELOGENIN"/>
    <property type="match status" value="1"/>
</dbReference>
<feature type="domain" description="GPI inositol-deacylase winged helix" evidence="4">
    <location>
        <begin position="475"/>
        <end position="551"/>
    </location>
</feature>
<feature type="repeat" description="ANK" evidence="2">
    <location>
        <begin position="819"/>
        <end position="851"/>
    </location>
</feature>
<evidence type="ECO:0000256" key="3">
    <source>
        <dbReference type="SAM" id="MobiDB-lite"/>
    </source>
</evidence>
<protein>
    <submittedName>
        <fullName evidence="6">NACHT domain protein</fullName>
    </submittedName>
</protein>
<keyword evidence="2" id="KW-0040">ANK repeat</keyword>
<dbReference type="Pfam" id="PF24883">
    <property type="entry name" value="NPHP3_N"/>
    <property type="match status" value="1"/>
</dbReference>
<dbReference type="InterPro" id="IPR056884">
    <property type="entry name" value="NPHP3-like_N"/>
</dbReference>
<dbReference type="SUPFAM" id="SSF48403">
    <property type="entry name" value="Ankyrin repeat"/>
    <property type="match status" value="1"/>
</dbReference>
<keyword evidence="1" id="KW-0677">Repeat</keyword>
<dbReference type="InterPro" id="IPR027417">
    <property type="entry name" value="P-loop_NTPase"/>
</dbReference>
<dbReference type="Pfam" id="PF12796">
    <property type="entry name" value="Ank_2"/>
    <property type="match status" value="1"/>
</dbReference>
<sequence>MESVPDPDTIIVFTAELDLAHKNVRKGRSFSSGLYKFLSSTRDFCGVIDTYVSAHPEIAAFVWGSAKMTMLVLRIRRPLLYASDACFPASCGFIGQEFKPDLDNIQICANEVKEQISLAKAKFDAAQQQSLVRKVEMQLVDSKTVKRLLKHINNSTDTSSRNSQIQANMQRREHARELLKSLSTHDHLRTFKTNADKQYGNTTGWIFKTPEFKAWISGVTPVLWCSGKIGSGKTVASASAIQHVLRSVSNCTVTFLFIQPDDNNTLEAELALRSLLRQRLDEKTMSQDLANALSQVLISTGHSRTIGMLRDLMPATQDSFVFIDGLDECDRDERQELLKALQDLLVDRRNIHLYLSGRNGLRDDIQKYFPYHAGITLDCQETREGIATYIQVALDEKLRDRELKVGDPGLVGEIEKSLLKGSQGMYLWAYYQIKEICVQHCDEDIRRALENLPETLAELFERVLRRIKAQHHGPAAQKVFPWIVGAKRLLSIAELREAVAVEIGQEYTDTSRFYNDMEHVASWCESLVEVNLEDDLIQFAHSAVRSFLLGEPTDPGLKDFHLDLEASDHLLGETCVAYLNFNDFKTSLAIRPKPLLIDPSKIAHAAVRPGSKRAALLSVLGLTSTTEPVDLRAFKAFSPARRAGQVQHAFLDYASIYWIAHTKSFRKERSRDWTLWRSMLFERHTPAKIPWADEYTNENTEQGTGDIRHSGEQSGSRHDVHLPRVRDPMMIWAFKNEHYAIIRHLMSGEHRYRALLGAVESRKLKLVDMVINEMVAIRKLSGIEKQNALVLAAAQCETDIVDRLLAAGADINTPSEDWLDRTALWVAASRGHLEMVKHLLSVGADVNAASGYSGGNGPLQIAHENDHPHVVQFLLTAKADTERNPYEAMEYEGL</sequence>
<dbReference type="PROSITE" id="PS50088">
    <property type="entry name" value="ANK_REPEAT"/>
    <property type="match status" value="2"/>
</dbReference>
<feature type="region of interest" description="Disordered" evidence="3">
    <location>
        <begin position="698"/>
        <end position="719"/>
    </location>
</feature>
<dbReference type="Gene3D" id="3.40.50.300">
    <property type="entry name" value="P-loop containing nucleotide triphosphate hydrolases"/>
    <property type="match status" value="1"/>
</dbReference>
<dbReference type="GeneID" id="92044124"/>
<dbReference type="InterPro" id="IPR002110">
    <property type="entry name" value="Ankyrin_rpt"/>
</dbReference>
<name>A0ABR1WPY5_9PEZI</name>
<dbReference type="Pfam" id="PF22939">
    <property type="entry name" value="WHD_GPIID"/>
    <property type="match status" value="1"/>
</dbReference>
<proteinExistence type="predicted"/>
<organism evidence="6 7">
    <name type="scientific">Apiospora hydei</name>
    <dbReference type="NCBI Taxonomy" id="1337664"/>
    <lineage>
        <taxon>Eukaryota</taxon>
        <taxon>Fungi</taxon>
        <taxon>Dikarya</taxon>
        <taxon>Ascomycota</taxon>
        <taxon>Pezizomycotina</taxon>
        <taxon>Sordariomycetes</taxon>
        <taxon>Xylariomycetidae</taxon>
        <taxon>Amphisphaeriales</taxon>
        <taxon>Apiosporaceae</taxon>
        <taxon>Apiospora</taxon>
    </lineage>
</organism>
<evidence type="ECO:0000256" key="2">
    <source>
        <dbReference type="PROSITE-ProRule" id="PRU00023"/>
    </source>
</evidence>
<comment type="caution">
    <text evidence="6">The sequence shown here is derived from an EMBL/GenBank/DDBJ whole genome shotgun (WGS) entry which is preliminary data.</text>
</comment>
<evidence type="ECO:0000256" key="1">
    <source>
        <dbReference type="ARBA" id="ARBA00022737"/>
    </source>
</evidence>
<dbReference type="Proteomes" id="UP001433268">
    <property type="component" value="Unassembled WGS sequence"/>
</dbReference>
<evidence type="ECO:0000259" key="5">
    <source>
        <dbReference type="Pfam" id="PF24883"/>
    </source>
</evidence>